<dbReference type="PANTHER" id="PTHR46268:SF6">
    <property type="entry name" value="UNIVERSAL STRESS PROTEIN UP12"/>
    <property type="match status" value="1"/>
</dbReference>
<dbReference type="Proteomes" id="UP000236173">
    <property type="component" value="Unassembled WGS sequence"/>
</dbReference>
<keyword evidence="2" id="KW-0472">Membrane</keyword>
<dbReference type="Gene3D" id="3.40.50.620">
    <property type="entry name" value="HUPs"/>
    <property type="match status" value="1"/>
</dbReference>
<comment type="similarity">
    <text evidence="1">Belongs to the universal stress protein A family.</text>
</comment>
<dbReference type="SUPFAM" id="SSF52402">
    <property type="entry name" value="Adenine nucleotide alpha hydrolases-like"/>
    <property type="match status" value="1"/>
</dbReference>
<evidence type="ECO:0000256" key="2">
    <source>
        <dbReference type="SAM" id="Phobius"/>
    </source>
</evidence>
<organism evidence="4 5">
    <name type="scientific">Candidatus Fervidibacter japonicus</name>
    <dbReference type="NCBI Taxonomy" id="2035412"/>
    <lineage>
        <taxon>Bacteria</taxon>
        <taxon>Candidatus Fervidibacterota</taxon>
        <taxon>Candidatus Fervidibacter</taxon>
    </lineage>
</organism>
<evidence type="ECO:0000259" key="3">
    <source>
        <dbReference type="Pfam" id="PF00582"/>
    </source>
</evidence>
<dbReference type="PANTHER" id="PTHR46268">
    <property type="entry name" value="STRESS RESPONSE PROTEIN NHAX"/>
    <property type="match status" value="1"/>
</dbReference>
<dbReference type="Pfam" id="PF00582">
    <property type="entry name" value="Usp"/>
    <property type="match status" value="1"/>
</dbReference>
<dbReference type="EMBL" id="BEHT01000016">
    <property type="protein sequence ID" value="GBC98870.1"/>
    <property type="molecule type" value="Genomic_DNA"/>
</dbReference>
<evidence type="ECO:0000313" key="5">
    <source>
        <dbReference type="Proteomes" id="UP000236173"/>
    </source>
</evidence>
<reference evidence="5" key="1">
    <citation type="submission" date="2017-09" db="EMBL/GenBank/DDBJ databases">
        <title>Metaegenomics of thermophilic ammonia-oxidizing enrichment culture.</title>
        <authorList>
            <person name="Kato S."/>
            <person name="Suzuki K."/>
        </authorList>
    </citation>
    <scope>NUCLEOTIDE SEQUENCE [LARGE SCALE GENOMIC DNA]</scope>
</reference>
<accession>A0A2H5XCG3</accession>
<comment type="caution">
    <text evidence="4">The sequence shown here is derived from an EMBL/GenBank/DDBJ whole genome shotgun (WGS) entry which is preliminary data.</text>
</comment>
<protein>
    <recommendedName>
        <fullName evidence="3">UspA domain-containing protein</fullName>
    </recommendedName>
</protein>
<dbReference type="InterPro" id="IPR006016">
    <property type="entry name" value="UspA"/>
</dbReference>
<keyword evidence="2" id="KW-1133">Transmembrane helix</keyword>
<evidence type="ECO:0000256" key="1">
    <source>
        <dbReference type="ARBA" id="ARBA00008791"/>
    </source>
</evidence>
<dbReference type="CDD" id="cd00293">
    <property type="entry name" value="USP-like"/>
    <property type="match status" value="1"/>
</dbReference>
<proteinExistence type="inferred from homology"/>
<name>A0A2H5XCG3_9BACT</name>
<sequence length="185" mass="20463">MQPHPLGVLIAIGFLLTLGVMLFWMLRLPQPLPQEVARAVYSVEAARTILVPILDLFYSERAVELACRLGRMQNATIVLAYIVEVPRLLTLDAPLPPAISERAQKALEQAQRIVERHGLAAVTDIVRAREADEGIRRAAQAYQADLIVLGVQFAENRVPSLFTRTADALLRRPPCELIIDSVPVA</sequence>
<gene>
    <name evidence="4" type="ORF">HRbin17_01387</name>
</gene>
<dbReference type="InterPro" id="IPR014729">
    <property type="entry name" value="Rossmann-like_a/b/a_fold"/>
</dbReference>
<feature type="domain" description="UspA" evidence="3">
    <location>
        <begin position="47"/>
        <end position="179"/>
    </location>
</feature>
<keyword evidence="2" id="KW-0812">Transmembrane</keyword>
<feature type="transmembrane region" description="Helical" evidence="2">
    <location>
        <begin position="6"/>
        <end position="26"/>
    </location>
</feature>
<dbReference type="AlphaFoldDB" id="A0A2H5XCG3"/>
<evidence type="ECO:0000313" key="4">
    <source>
        <dbReference type="EMBL" id="GBC98870.1"/>
    </source>
</evidence>